<name>A0A182IPV9_ANOAO</name>
<comment type="similarity">
    <text evidence="2">Belongs to the histone-like Alba family.</text>
</comment>
<feature type="domain" description="DNA/RNA-binding protein Alba-like" evidence="5">
    <location>
        <begin position="30"/>
        <end position="91"/>
    </location>
</feature>
<feature type="compositionally biased region" description="Basic and acidic residues" evidence="4">
    <location>
        <begin position="271"/>
        <end position="280"/>
    </location>
</feature>
<keyword evidence="3" id="KW-0539">Nucleus</keyword>
<dbReference type="InterPro" id="IPR036882">
    <property type="entry name" value="Alba-like_dom_sf"/>
</dbReference>
<dbReference type="VEuPathDB" id="VectorBase:AATE003196"/>
<accession>A0A182IPV9</accession>
<evidence type="ECO:0000256" key="1">
    <source>
        <dbReference type="ARBA" id="ARBA00004123"/>
    </source>
</evidence>
<sequence>MMHYKKGKNVEEDLSKELIPIEVLPERFLWMQVKGGTHVPNVVEYAKKAFDDGTYRAVVWTGADGGVGKTVSCAEIMKRHFELHQVTRVCYRKVEEFWDPQQDGLEQIVAKRNIPCVHILLSLDEIDPGVPGYQHSKTQGGFWLDADGPRKRPQGAAKNGVGDKRGNYFTGPQLNRRGNRHYDNATNEDGRAAKGKPRGGTEGGAGGSRKKGKPGKDDAVRKPKDDAASKPTDGATGGGGGRRADGKSKKQKPSSTAEDSSMPMDTSEGGTTRKEKPAGD</sequence>
<dbReference type="Pfam" id="PF01918">
    <property type="entry name" value="Alba"/>
    <property type="match status" value="1"/>
</dbReference>
<feature type="compositionally biased region" description="Basic and acidic residues" evidence="4">
    <location>
        <begin position="214"/>
        <end position="228"/>
    </location>
</feature>
<dbReference type="STRING" id="41427.A0A182IPV9"/>
<comment type="subcellular location">
    <subcellularLocation>
        <location evidence="1">Nucleus</location>
    </subcellularLocation>
</comment>
<dbReference type="PANTHER" id="PTHR13516:SF4">
    <property type="entry name" value="FI09323P"/>
    <property type="match status" value="1"/>
</dbReference>
<evidence type="ECO:0000256" key="3">
    <source>
        <dbReference type="ARBA" id="ARBA00023242"/>
    </source>
</evidence>
<evidence type="ECO:0000313" key="6">
    <source>
        <dbReference type="EnsemblMetazoa" id="AATE003196-PA.1"/>
    </source>
</evidence>
<evidence type="ECO:0000256" key="2">
    <source>
        <dbReference type="ARBA" id="ARBA00008018"/>
    </source>
</evidence>
<organism evidence="6">
    <name type="scientific">Anopheles atroparvus</name>
    <name type="common">European mosquito</name>
    <dbReference type="NCBI Taxonomy" id="41427"/>
    <lineage>
        <taxon>Eukaryota</taxon>
        <taxon>Metazoa</taxon>
        <taxon>Ecdysozoa</taxon>
        <taxon>Arthropoda</taxon>
        <taxon>Hexapoda</taxon>
        <taxon>Insecta</taxon>
        <taxon>Pterygota</taxon>
        <taxon>Neoptera</taxon>
        <taxon>Endopterygota</taxon>
        <taxon>Diptera</taxon>
        <taxon>Nematocera</taxon>
        <taxon>Culicoidea</taxon>
        <taxon>Culicidae</taxon>
        <taxon>Anophelinae</taxon>
        <taxon>Anopheles</taxon>
    </lineage>
</organism>
<dbReference type="Gene3D" id="3.30.110.20">
    <property type="entry name" value="Alba-like domain"/>
    <property type="match status" value="1"/>
</dbReference>
<dbReference type="GO" id="GO:0001682">
    <property type="term" value="P:tRNA 5'-leader removal"/>
    <property type="evidence" value="ECO:0007669"/>
    <property type="project" value="TreeGrafter"/>
</dbReference>
<evidence type="ECO:0000259" key="5">
    <source>
        <dbReference type="Pfam" id="PF01918"/>
    </source>
</evidence>
<proteinExistence type="inferred from homology"/>
<feature type="region of interest" description="Disordered" evidence="4">
    <location>
        <begin position="132"/>
        <end position="280"/>
    </location>
</feature>
<dbReference type="EnsemblMetazoa" id="AATE003196-RA">
    <property type="protein sequence ID" value="AATE003196-PA.1"/>
    <property type="gene ID" value="AATE003196"/>
</dbReference>
<protein>
    <recommendedName>
        <fullName evidence="5">DNA/RNA-binding protein Alba-like domain-containing protein</fullName>
    </recommendedName>
</protein>
<feature type="compositionally biased region" description="Gly residues" evidence="4">
    <location>
        <begin position="198"/>
        <end position="207"/>
    </location>
</feature>
<feature type="compositionally biased region" description="Basic and acidic residues" evidence="4">
    <location>
        <begin position="180"/>
        <end position="192"/>
    </location>
</feature>
<evidence type="ECO:0000256" key="4">
    <source>
        <dbReference type="SAM" id="MobiDB-lite"/>
    </source>
</evidence>
<dbReference type="InterPro" id="IPR002775">
    <property type="entry name" value="DNA/RNA-bd_Alba-like"/>
</dbReference>
<dbReference type="AlphaFoldDB" id="A0A182IPV9"/>
<dbReference type="InterPro" id="IPR051958">
    <property type="entry name" value="Alba-like_NAB"/>
</dbReference>
<dbReference type="GO" id="GO:0005634">
    <property type="term" value="C:nucleus"/>
    <property type="evidence" value="ECO:0007669"/>
    <property type="project" value="UniProtKB-SubCell"/>
</dbReference>
<dbReference type="SUPFAM" id="SSF82704">
    <property type="entry name" value="AlbA-like"/>
    <property type="match status" value="1"/>
</dbReference>
<reference evidence="6" key="1">
    <citation type="submission" date="2022-08" db="UniProtKB">
        <authorList>
            <consortium name="EnsemblMetazoa"/>
        </authorList>
    </citation>
    <scope>IDENTIFICATION</scope>
    <source>
        <strain evidence="6">EBRO</strain>
    </source>
</reference>
<dbReference type="GO" id="GO:0000172">
    <property type="term" value="C:ribonuclease MRP complex"/>
    <property type="evidence" value="ECO:0007669"/>
    <property type="project" value="TreeGrafter"/>
</dbReference>
<dbReference type="GO" id="GO:0003723">
    <property type="term" value="F:RNA binding"/>
    <property type="evidence" value="ECO:0007669"/>
    <property type="project" value="TreeGrafter"/>
</dbReference>
<dbReference type="PANTHER" id="PTHR13516">
    <property type="entry name" value="RIBONUCLEASE P SUBUNIT P25"/>
    <property type="match status" value="1"/>
</dbReference>